<gene>
    <name evidence="4" type="primary">LOC106807539</name>
</gene>
<evidence type="ECO:0000256" key="1">
    <source>
        <dbReference type="SAM" id="Phobius"/>
    </source>
</evidence>
<feature type="chain" id="PRO_5047083845" evidence="2">
    <location>
        <begin position="30"/>
        <end position="210"/>
    </location>
</feature>
<sequence length="210" mass="24463">MQCSYADARMSMGLFIVLCLSFEIKQITSLKQSDDQRNANTATPSSTCSSACTVMMPPTDSRYRCWENNLQYFTDQLLESIYNYTSIISHIEAYKSLHSTTTEQEMTKEYWSAINKTVKRNEGPYGNEDLVVIFEIILEKTRITANRTDFREFHHNCPLPLDYVNNLWYWLVAGFGVISVLIFVAMLLYAREMRAESKQLRLLYNKEAMY</sequence>
<dbReference type="Proteomes" id="UP000695022">
    <property type="component" value="Unplaced"/>
</dbReference>
<dbReference type="RefSeq" id="XP_014665393.1">
    <property type="nucleotide sequence ID" value="XM_014809907.1"/>
</dbReference>
<evidence type="ECO:0000313" key="3">
    <source>
        <dbReference type="Proteomes" id="UP000695022"/>
    </source>
</evidence>
<evidence type="ECO:0000256" key="2">
    <source>
        <dbReference type="SAM" id="SignalP"/>
    </source>
</evidence>
<feature type="signal peptide" evidence="2">
    <location>
        <begin position="1"/>
        <end position="29"/>
    </location>
</feature>
<protein>
    <submittedName>
        <fullName evidence="4">Uncharacterized protein LOC106807539</fullName>
    </submittedName>
</protein>
<feature type="transmembrane region" description="Helical" evidence="1">
    <location>
        <begin position="167"/>
        <end position="190"/>
    </location>
</feature>
<keyword evidence="1" id="KW-0812">Transmembrane</keyword>
<keyword evidence="2" id="KW-0732">Signal</keyword>
<keyword evidence="1" id="KW-1133">Transmembrane helix</keyword>
<keyword evidence="1" id="KW-0472">Membrane</keyword>
<organism evidence="3 4">
    <name type="scientific">Priapulus caudatus</name>
    <name type="common">Priapulid worm</name>
    <dbReference type="NCBI Taxonomy" id="37621"/>
    <lineage>
        <taxon>Eukaryota</taxon>
        <taxon>Metazoa</taxon>
        <taxon>Ecdysozoa</taxon>
        <taxon>Scalidophora</taxon>
        <taxon>Priapulida</taxon>
        <taxon>Priapulimorpha</taxon>
        <taxon>Priapulimorphida</taxon>
        <taxon>Priapulidae</taxon>
        <taxon>Priapulus</taxon>
    </lineage>
</organism>
<evidence type="ECO:0000313" key="4">
    <source>
        <dbReference type="RefSeq" id="XP_014665393.1"/>
    </source>
</evidence>
<proteinExistence type="predicted"/>
<dbReference type="GeneID" id="106807539"/>
<name>A0ABM1DZM2_PRICU</name>
<accession>A0ABM1DZM2</accession>
<keyword evidence="3" id="KW-1185">Reference proteome</keyword>
<reference evidence="4" key="1">
    <citation type="submission" date="2025-08" db="UniProtKB">
        <authorList>
            <consortium name="RefSeq"/>
        </authorList>
    </citation>
    <scope>IDENTIFICATION</scope>
</reference>